<dbReference type="Pfam" id="PF13517">
    <property type="entry name" value="FG-GAP_3"/>
    <property type="match status" value="2"/>
</dbReference>
<dbReference type="Proteomes" id="UP000825381">
    <property type="component" value="Chromosome"/>
</dbReference>
<feature type="signal peptide" evidence="2">
    <location>
        <begin position="1"/>
        <end position="19"/>
    </location>
</feature>
<dbReference type="NCBIfam" id="TIGR04183">
    <property type="entry name" value="Por_Secre_tail"/>
    <property type="match status" value="1"/>
</dbReference>
<reference evidence="5 6" key="1">
    <citation type="submission" date="2021-07" db="EMBL/GenBank/DDBJ databases">
        <title>Flavobacterium WSW3-B6 sp.nov, isolated from seaweed.</title>
        <authorList>
            <person name="Muhammad N."/>
            <person name="Ho H."/>
            <person name="Lee Y.-J."/>
            <person name="Nguyen T."/>
            <person name="Ho J."/>
            <person name="Kim S.-G."/>
        </authorList>
    </citation>
    <scope>NUCLEOTIDE SEQUENCE [LARGE SCALE GENOMIC DNA]</scope>
    <source>
        <strain evidence="5 6">WSW3-B6</strain>
    </source>
</reference>
<dbReference type="PANTHER" id="PTHR16026:SF0">
    <property type="entry name" value="CARTILAGE ACIDIC PROTEIN 1"/>
    <property type="match status" value="1"/>
</dbReference>
<evidence type="ECO:0000259" key="4">
    <source>
        <dbReference type="Pfam" id="PF18962"/>
    </source>
</evidence>
<keyword evidence="1 2" id="KW-0732">Signal</keyword>
<feature type="chain" id="PRO_5047270951" evidence="2">
    <location>
        <begin position="20"/>
        <end position="671"/>
    </location>
</feature>
<dbReference type="Pfam" id="PF07593">
    <property type="entry name" value="UnbV_ASPIC"/>
    <property type="match status" value="1"/>
</dbReference>
<dbReference type="InterPro" id="IPR028994">
    <property type="entry name" value="Integrin_alpha_N"/>
</dbReference>
<dbReference type="EMBL" id="CP080429">
    <property type="protein sequence ID" value="QYJ68195.1"/>
    <property type="molecule type" value="Genomic_DNA"/>
</dbReference>
<evidence type="ECO:0000256" key="1">
    <source>
        <dbReference type="ARBA" id="ARBA00022729"/>
    </source>
</evidence>
<protein>
    <submittedName>
        <fullName evidence="5">FG-GAP-like repeat-containing protein</fullName>
    </submittedName>
</protein>
<dbReference type="SUPFAM" id="SSF69318">
    <property type="entry name" value="Integrin alpha N-terminal domain"/>
    <property type="match status" value="2"/>
</dbReference>
<keyword evidence="6" id="KW-1185">Reference proteome</keyword>
<proteinExistence type="predicted"/>
<evidence type="ECO:0000259" key="3">
    <source>
        <dbReference type="Pfam" id="PF07593"/>
    </source>
</evidence>
<dbReference type="Gene3D" id="2.130.10.130">
    <property type="entry name" value="Integrin alpha, N-terminal"/>
    <property type="match status" value="2"/>
</dbReference>
<dbReference type="InterPro" id="IPR011519">
    <property type="entry name" value="UnbV_ASPIC"/>
</dbReference>
<organism evidence="5 6">
    <name type="scientific">Flavobacterium litorale</name>
    <dbReference type="NCBI Taxonomy" id="2856519"/>
    <lineage>
        <taxon>Bacteria</taxon>
        <taxon>Pseudomonadati</taxon>
        <taxon>Bacteroidota</taxon>
        <taxon>Flavobacteriia</taxon>
        <taxon>Flavobacteriales</taxon>
        <taxon>Flavobacteriaceae</taxon>
        <taxon>Flavobacterium</taxon>
    </lineage>
</organism>
<dbReference type="InterPro" id="IPR013517">
    <property type="entry name" value="FG-GAP"/>
</dbReference>
<accession>A0ABX8V5W4</accession>
<sequence length="671" mass="72793">MKKILTLLLTSVGIISLNAQDTCATAEAVTIGINNASYADTSEVPTLICTLGTNNELTSGLWYTYTSATIINVTVSTSLEGYPNTDTRVHIYSGSCGDFNCVAGDDDSGDQYTSLVTFTAQANETYYIVFDNNWTSDDFVFEVSESEHTTPFFENVNINANGPYIMCVVDMNGDYLDDIVIPNENSITMLYQNTDGTFTEATPTAGATNYMPGWSLAAGDYDGNGFNDLLYGSGNGATIMLANSDGTAYMPMVSDDFIFSQRTNFIDINNDGNLDAFVCHDVEPNVYFLNDGNSGFNYVQGGIGDHPAGGNYGSIWVDYDNDDDPDLFIAKCRGGGSDAGINELHRNNGDGTFTDVSNEAGMADIIQTWSTAFGDFDNDGDMDAMVGANSTSHGSHKLMVNNNDGTFTDTTEGSGIDTFTPLNREHITHDFNNDGFLDVMGGGNYILINNGDMTFSPLDIGDATVGAIGDLNNDGFLDILNGNRIRMNTGNDNNWLKINLEGTSSNKNGIGARIEIYSNEAGSTWEKQIRDVRSGDGFRYMSSLNTHFGLGQTSEIDQLVIRWPSGIIDIINNPTINEALMVVEGSTLGRFDNNSNAFTVYPNPVGDVLQFTTNENITADKAYVYDLSGRLVMSEKLTNNSMPVQQLSKGTYILIIKGESGKHYTTKIIKE</sequence>
<evidence type="ECO:0000313" key="5">
    <source>
        <dbReference type="EMBL" id="QYJ68195.1"/>
    </source>
</evidence>
<dbReference type="PANTHER" id="PTHR16026">
    <property type="entry name" value="CARTILAGE ACIDIC PROTEIN 1"/>
    <property type="match status" value="1"/>
</dbReference>
<dbReference type="InterPro" id="IPR027039">
    <property type="entry name" value="Crtac1"/>
</dbReference>
<dbReference type="RefSeq" id="WP_220640539.1">
    <property type="nucleotide sequence ID" value="NZ_CP080429.1"/>
</dbReference>
<evidence type="ECO:0000256" key="2">
    <source>
        <dbReference type="SAM" id="SignalP"/>
    </source>
</evidence>
<feature type="domain" description="Secretion system C-terminal sorting" evidence="4">
    <location>
        <begin position="600"/>
        <end position="669"/>
    </location>
</feature>
<feature type="domain" description="ASPIC/UnbV" evidence="3">
    <location>
        <begin position="509"/>
        <end position="580"/>
    </location>
</feature>
<gene>
    <name evidence="5" type="ORF">K1I41_11805</name>
</gene>
<name>A0ABX8V5W4_9FLAO</name>
<evidence type="ECO:0000313" key="6">
    <source>
        <dbReference type="Proteomes" id="UP000825381"/>
    </source>
</evidence>
<dbReference type="InterPro" id="IPR026444">
    <property type="entry name" value="Secre_tail"/>
</dbReference>
<dbReference type="Pfam" id="PF18962">
    <property type="entry name" value="Por_Secre_tail"/>
    <property type="match status" value="1"/>
</dbReference>